<keyword evidence="5 7" id="KW-0503">Monooxygenase</keyword>
<dbReference type="CDD" id="cd20615">
    <property type="entry name" value="CYP_GliC-like"/>
    <property type="match status" value="1"/>
</dbReference>
<dbReference type="Pfam" id="PF00067">
    <property type="entry name" value="p450"/>
    <property type="match status" value="1"/>
</dbReference>
<dbReference type="Proteomes" id="UP001175000">
    <property type="component" value="Unassembled WGS sequence"/>
</dbReference>
<dbReference type="InterPro" id="IPR001128">
    <property type="entry name" value="Cyt_P450"/>
</dbReference>
<dbReference type="GO" id="GO:0005506">
    <property type="term" value="F:iron ion binding"/>
    <property type="evidence" value="ECO:0007669"/>
    <property type="project" value="InterPro"/>
</dbReference>
<dbReference type="Gene3D" id="1.10.630.10">
    <property type="entry name" value="Cytochrome P450"/>
    <property type="match status" value="1"/>
</dbReference>
<keyword evidence="10" id="KW-1185">Reference proteome</keyword>
<evidence type="ECO:0000256" key="1">
    <source>
        <dbReference type="ARBA" id="ARBA00001971"/>
    </source>
</evidence>
<keyword evidence="8" id="KW-1133">Transmembrane helix</keyword>
<dbReference type="GO" id="GO:0004497">
    <property type="term" value="F:monooxygenase activity"/>
    <property type="evidence" value="ECO:0007669"/>
    <property type="project" value="UniProtKB-KW"/>
</dbReference>
<dbReference type="InterPro" id="IPR002401">
    <property type="entry name" value="Cyt_P450_E_grp-I"/>
</dbReference>
<dbReference type="InterPro" id="IPR017972">
    <property type="entry name" value="Cyt_P450_CS"/>
</dbReference>
<gene>
    <name evidence="9" type="ORF">B0T14DRAFT_590208</name>
</gene>
<organism evidence="9 10">
    <name type="scientific">Immersiella caudata</name>
    <dbReference type="NCBI Taxonomy" id="314043"/>
    <lineage>
        <taxon>Eukaryota</taxon>
        <taxon>Fungi</taxon>
        <taxon>Dikarya</taxon>
        <taxon>Ascomycota</taxon>
        <taxon>Pezizomycotina</taxon>
        <taxon>Sordariomycetes</taxon>
        <taxon>Sordariomycetidae</taxon>
        <taxon>Sordariales</taxon>
        <taxon>Lasiosphaeriaceae</taxon>
        <taxon>Immersiella</taxon>
    </lineage>
</organism>
<keyword evidence="2 6" id="KW-0479">Metal-binding</keyword>
<proteinExistence type="inferred from homology"/>
<evidence type="ECO:0000256" key="2">
    <source>
        <dbReference type="ARBA" id="ARBA00022723"/>
    </source>
</evidence>
<accession>A0AA39WL96</accession>
<dbReference type="PROSITE" id="PS00086">
    <property type="entry name" value="CYTOCHROME_P450"/>
    <property type="match status" value="1"/>
</dbReference>
<dbReference type="SUPFAM" id="SSF48264">
    <property type="entry name" value="Cytochrome P450"/>
    <property type="match status" value="1"/>
</dbReference>
<keyword evidence="3 7" id="KW-0560">Oxidoreductase</keyword>
<evidence type="ECO:0000256" key="8">
    <source>
        <dbReference type="SAM" id="Phobius"/>
    </source>
</evidence>
<reference evidence="9" key="1">
    <citation type="submission" date="2023-06" db="EMBL/GenBank/DDBJ databases">
        <title>Genome-scale phylogeny and comparative genomics of the fungal order Sordariales.</title>
        <authorList>
            <consortium name="Lawrence Berkeley National Laboratory"/>
            <person name="Hensen N."/>
            <person name="Bonometti L."/>
            <person name="Westerberg I."/>
            <person name="Brannstrom I.O."/>
            <person name="Guillou S."/>
            <person name="Cros-Aarteil S."/>
            <person name="Calhoun S."/>
            <person name="Haridas S."/>
            <person name="Kuo A."/>
            <person name="Mondo S."/>
            <person name="Pangilinan J."/>
            <person name="Riley R."/>
            <person name="Labutti K."/>
            <person name="Andreopoulos B."/>
            <person name="Lipzen A."/>
            <person name="Chen C."/>
            <person name="Yanf M."/>
            <person name="Daum C."/>
            <person name="Ng V."/>
            <person name="Clum A."/>
            <person name="Steindorff A."/>
            <person name="Ohm R."/>
            <person name="Martin F."/>
            <person name="Silar P."/>
            <person name="Natvig D."/>
            <person name="Lalanne C."/>
            <person name="Gautier V."/>
            <person name="Ament-Velasquez S.L."/>
            <person name="Kruys A."/>
            <person name="Hutchinson M.I."/>
            <person name="Powell A.J."/>
            <person name="Barry K."/>
            <person name="Miller A.N."/>
            <person name="Grigoriev I.V."/>
            <person name="Debuchy R."/>
            <person name="Gladieux P."/>
            <person name="Thoren M.H."/>
            <person name="Johannesson H."/>
        </authorList>
    </citation>
    <scope>NUCLEOTIDE SEQUENCE</scope>
    <source>
        <strain evidence="9">CBS 606.72</strain>
    </source>
</reference>
<sequence length="516" mass="58243">MSLPQFVFYTLGGAVCLMLFIAVTELLRPGYLPGTLLDGLSAVVNVYLKYQYPIKHRDGTRDLASVPYRWPNGQGDTGKFLFGAENSTRWEKEYGSVYRIWAGMKPEVVLTRHQQISAVFADSDKHTKAPANDSGAYMDRLLGQCVGLISGADWRRVRSIVGAPFGYHAVVASSEQIERRVSGYLERLSRPGGRLAEHGVLHPAEDMKMLPFWAVCDMFYGPLPPRLVQELVELAPLREKVFRYVIYGGLTRFSWARWLPTEANRELRMFQKRWSAFNDEAHAHAVNQGHLSAPISAYYDAVQSGEITKDQLLQTLDESLYANLDVTTGGLSWNLVFLAANPATQSRLRAEAQQVLQGGNGSVKAYVSSDSTYLAACVLESSRLKPLAAFSVPQAAPTAREVDGYVIPATTPFIVDSYALNIRSETWAPDNTIHRPDRFLSHRGAGMRYKFWRFGFGPRQCMGKYMADLIIRHTILRIVLEYELGWLDKEVWSHNKESWITHPDFELRCTKREMTT</sequence>
<evidence type="ECO:0000256" key="7">
    <source>
        <dbReference type="RuleBase" id="RU000461"/>
    </source>
</evidence>
<keyword evidence="6 7" id="KW-0349">Heme</keyword>
<dbReference type="AlphaFoldDB" id="A0AA39WL96"/>
<evidence type="ECO:0000256" key="6">
    <source>
        <dbReference type="PIRSR" id="PIRSR602401-1"/>
    </source>
</evidence>
<evidence type="ECO:0000313" key="9">
    <source>
        <dbReference type="EMBL" id="KAK0617486.1"/>
    </source>
</evidence>
<keyword evidence="8" id="KW-0472">Membrane</keyword>
<evidence type="ECO:0000256" key="3">
    <source>
        <dbReference type="ARBA" id="ARBA00023002"/>
    </source>
</evidence>
<keyword evidence="8" id="KW-0812">Transmembrane</keyword>
<comment type="similarity">
    <text evidence="7">Belongs to the cytochrome P450 family.</text>
</comment>
<feature type="binding site" description="axial binding residue" evidence="6">
    <location>
        <position position="461"/>
    </location>
    <ligand>
        <name>heme</name>
        <dbReference type="ChEBI" id="CHEBI:30413"/>
    </ligand>
    <ligandPart>
        <name>Fe</name>
        <dbReference type="ChEBI" id="CHEBI:18248"/>
    </ligandPart>
</feature>
<keyword evidence="4 6" id="KW-0408">Iron</keyword>
<protein>
    <submittedName>
        <fullName evidence="9">Cytochrome P450</fullName>
    </submittedName>
</protein>
<evidence type="ECO:0000256" key="5">
    <source>
        <dbReference type="ARBA" id="ARBA00023033"/>
    </source>
</evidence>
<dbReference type="GO" id="GO:0020037">
    <property type="term" value="F:heme binding"/>
    <property type="evidence" value="ECO:0007669"/>
    <property type="project" value="InterPro"/>
</dbReference>
<dbReference type="PANTHER" id="PTHR24303:SF31">
    <property type="entry name" value="CYTOCHROME P450 307A1-RELATED"/>
    <property type="match status" value="1"/>
</dbReference>
<dbReference type="EMBL" id="JAULSU010000005">
    <property type="protein sequence ID" value="KAK0617486.1"/>
    <property type="molecule type" value="Genomic_DNA"/>
</dbReference>
<dbReference type="InterPro" id="IPR036396">
    <property type="entry name" value="Cyt_P450_sf"/>
</dbReference>
<dbReference type="PRINTS" id="PR00463">
    <property type="entry name" value="EP450I"/>
</dbReference>
<dbReference type="GO" id="GO:0016705">
    <property type="term" value="F:oxidoreductase activity, acting on paired donors, with incorporation or reduction of molecular oxygen"/>
    <property type="evidence" value="ECO:0007669"/>
    <property type="project" value="InterPro"/>
</dbReference>
<comment type="caution">
    <text evidence="9">The sequence shown here is derived from an EMBL/GenBank/DDBJ whole genome shotgun (WGS) entry which is preliminary data.</text>
</comment>
<name>A0AA39WL96_9PEZI</name>
<evidence type="ECO:0000256" key="4">
    <source>
        <dbReference type="ARBA" id="ARBA00023004"/>
    </source>
</evidence>
<feature type="transmembrane region" description="Helical" evidence="8">
    <location>
        <begin position="6"/>
        <end position="27"/>
    </location>
</feature>
<evidence type="ECO:0000313" key="10">
    <source>
        <dbReference type="Proteomes" id="UP001175000"/>
    </source>
</evidence>
<dbReference type="PRINTS" id="PR00385">
    <property type="entry name" value="P450"/>
</dbReference>
<dbReference type="PANTHER" id="PTHR24303">
    <property type="entry name" value="HEME-BINDING MONOOXYGENASE FAMILY"/>
    <property type="match status" value="1"/>
</dbReference>
<comment type="cofactor">
    <cofactor evidence="1 6">
        <name>heme</name>
        <dbReference type="ChEBI" id="CHEBI:30413"/>
    </cofactor>
</comment>